<dbReference type="SUPFAM" id="SSF48208">
    <property type="entry name" value="Six-hairpin glycosidases"/>
    <property type="match status" value="1"/>
</dbReference>
<evidence type="ECO:0000259" key="3">
    <source>
        <dbReference type="PROSITE" id="PS50003"/>
    </source>
</evidence>
<dbReference type="VEuPathDB" id="FungiDB:MFRU_022g00760"/>
<accession>A0A5M9JDF2</accession>
<gene>
    <name evidence="4" type="ORF">EYC84_009748</name>
</gene>
<proteinExistence type="predicted"/>
<dbReference type="Gene3D" id="1.20.1270.60">
    <property type="entry name" value="Arfaptin homology (AH) domain/BAR domain"/>
    <property type="match status" value="1"/>
</dbReference>
<dbReference type="Pfam" id="PF17390">
    <property type="entry name" value="Bac_rhamnosid_C"/>
    <property type="match status" value="1"/>
</dbReference>
<dbReference type="InterPro" id="IPR046868">
    <property type="entry name" value="BAR_4"/>
</dbReference>
<name>A0A5M9JDF2_MONFR</name>
<dbReference type="InterPro" id="IPR011993">
    <property type="entry name" value="PH-like_dom_sf"/>
</dbReference>
<comment type="caution">
    <text evidence="4">The sequence shown here is derived from an EMBL/GenBank/DDBJ whole genome shotgun (WGS) entry which is preliminary data.</text>
</comment>
<organism evidence="4 5">
    <name type="scientific">Monilinia fructicola</name>
    <name type="common">Brown rot fungus</name>
    <name type="synonym">Ciboria fructicola</name>
    <dbReference type="NCBI Taxonomy" id="38448"/>
    <lineage>
        <taxon>Eukaryota</taxon>
        <taxon>Fungi</taxon>
        <taxon>Dikarya</taxon>
        <taxon>Ascomycota</taxon>
        <taxon>Pezizomycotina</taxon>
        <taxon>Leotiomycetes</taxon>
        <taxon>Helotiales</taxon>
        <taxon>Sclerotiniaceae</taxon>
        <taxon>Monilinia</taxon>
    </lineage>
</organism>
<feature type="signal peptide" evidence="2">
    <location>
        <begin position="1"/>
        <end position="22"/>
    </location>
</feature>
<reference evidence="4 5" key="1">
    <citation type="submission" date="2019-06" db="EMBL/GenBank/DDBJ databases">
        <title>Genome Sequence of the Brown Rot Fungal Pathogen Monilinia fructicola.</title>
        <authorList>
            <person name="De Miccolis Angelini R.M."/>
            <person name="Landi L."/>
            <person name="Abate D."/>
            <person name="Pollastro S."/>
            <person name="Romanazzi G."/>
            <person name="Faretra F."/>
        </authorList>
    </citation>
    <scope>NUCLEOTIDE SEQUENCE [LARGE SCALE GENOMIC DNA]</scope>
    <source>
        <strain evidence="4 5">Mfrc123</strain>
    </source>
</reference>
<dbReference type="InterPro" id="IPR035396">
    <property type="entry name" value="Bac_rhamnosid6H"/>
</dbReference>
<dbReference type="GO" id="GO:0005975">
    <property type="term" value="P:carbohydrate metabolic process"/>
    <property type="evidence" value="ECO:0007669"/>
    <property type="project" value="InterPro"/>
</dbReference>
<dbReference type="PANTHER" id="PTHR34987">
    <property type="entry name" value="C, PUTATIVE (AFU_ORTHOLOGUE AFUA_3G02880)-RELATED"/>
    <property type="match status" value="1"/>
</dbReference>
<keyword evidence="5" id="KW-1185">Reference proteome</keyword>
<feature type="region of interest" description="Disordered" evidence="1">
    <location>
        <begin position="1225"/>
        <end position="1295"/>
    </location>
</feature>
<sequence>MPTIKRLLSFVTLSLSLSSASAQACWKKQTCSGPLEAAFPGPWDANIYAPPSRQISPKSVLSAQTGTVISDFKGSIGLSGNGSKYTLDFGKEVGGLVTLKYSSTGPGALGLAFTEAKDYIGEWSDSSNGAFKGPDGAIYANFTSAGSGSYTMPDLSLRGGFRYLTLFLITNGTTSVNISSIVLDIGFQPTWPNLKAYQGYFHSSDEMLNKIWYSGAYTLQTNAVPVNTGRQVPTVKVGWANNGTLGPGDTIIVDGAKRDRAVWPGDMGIAVPSTFISIGDLVSVKNALQVMYNYQNNVTGAFPEAGPPLLQLGSDTYHMWTMIGTYNYVLYTNDTSFLLQNWAKYQLAMNYVYGKVGAAGLLEVTGIRDWARWQQGYNNSEAQMILYRTLLTGAELATWAGDATNLTATWNGRAASLKTAINEYCFDSTYGAFKDNATATTLHPQDANSMAILFGVVSPTSSTAKDISTNLLKKLDSNRRPHFTIGQTNRALDLIRRSWGWYLNNPNGTESTVIEGYLQNGTFAYRSSRGYSYDTSYVSHSHGWSSGPTSALTEFVLGLSVTSPVGQTWKLTPQFGDLTSAEGGFVTQLGKFQASWNLTSTGYTLNYAVPEGTTGSMTLPVRQAGVVPSILVDGKRVGGTSDLKIHNGGVVLEATGGKHRIIARNLRYHNPEHQDLSILCETRIHELGNQGLLPQARSTLLEMKDRHPSLFLCFIASNTAALAVTLRSIGAVQCMNFVNFPLRAPSVFAASMFLCFDGGERWGWKKLEGVNAGDDDSRLPTDTTTRVENITPLIDLSLHANMSGTQVAGAPGSHPATMPVRSFSTNSALTDRTDEGEAVPSENPKDTSELLGERLRAWKHAVGYLEEFIGATEKVQRQQSKEYEKVLKTIANPLKEGHHFQQEVGGIAGLFEGMRTNTQGLINSHLETEKNIKGTVLPILDRLHKEIKHKSKELLSGASKGAKEVEKARSITQKHIELLGSQTSNYQSAGSSMKSNEDPYIVQRGIIHRLHKQVLEENTNRHDLIQVQNNFAQFESHIIEIIQQTMMSFTQIVTSQSQREQTLWADILNNCQGVPTNLEWDGFVTRNQALLIDPNAPDRSVESINFPNQNHASTQALIEGTLERKSRNKLSFAGYTTGYYVVTPSKYLHEFKDNDNIRKDPVPELSIYLPDATIGSTNGEKFNVKGKDVSKGIGSKLSGTSEIAFKASSPADATKWWEVIRSVTGSGPADGSSSGPTSPLSPTGSAAYPAEKSPAPIQTAGTISGGETVTSPVAQTPVGNATDFAPGAVDEKKTG</sequence>
<dbReference type="InterPro" id="IPR027267">
    <property type="entry name" value="AH/BAR_dom_sf"/>
</dbReference>
<evidence type="ECO:0000313" key="4">
    <source>
        <dbReference type="EMBL" id="KAA8565939.1"/>
    </source>
</evidence>
<dbReference type="VEuPathDB" id="FungiDB:MFRU_022g00750"/>
<dbReference type="InterPro" id="IPR001849">
    <property type="entry name" value="PH_domain"/>
</dbReference>
<dbReference type="SUPFAM" id="SSF103657">
    <property type="entry name" value="BAR/IMD domain-like"/>
    <property type="match status" value="1"/>
</dbReference>
<dbReference type="Proteomes" id="UP000322873">
    <property type="component" value="Unassembled WGS sequence"/>
</dbReference>
<feature type="domain" description="PH" evidence="3">
    <location>
        <begin position="1115"/>
        <end position="1225"/>
    </location>
</feature>
<evidence type="ECO:0000313" key="5">
    <source>
        <dbReference type="Proteomes" id="UP000322873"/>
    </source>
</evidence>
<dbReference type="InterPro" id="IPR046869">
    <property type="entry name" value="SLM1/RGC1-like_PH"/>
</dbReference>
<dbReference type="InterPro" id="IPR035398">
    <property type="entry name" value="Bac_rhamnosid_C"/>
</dbReference>
<protein>
    <recommendedName>
        <fullName evidence="3">PH domain-containing protein</fullName>
    </recommendedName>
</protein>
<feature type="region of interest" description="Disordered" evidence="1">
    <location>
        <begin position="826"/>
        <end position="848"/>
    </location>
</feature>
<dbReference type="Gene3D" id="2.30.29.30">
    <property type="entry name" value="Pleckstrin-homology domain (PH domain)/Phosphotyrosine-binding domain (PTB)"/>
    <property type="match status" value="1"/>
</dbReference>
<dbReference type="FunFam" id="1.50.10.10:FF:000052">
    <property type="entry name" value="Alpha-L-rhamnosidase B, putative"/>
    <property type="match status" value="1"/>
</dbReference>
<dbReference type="Pfam" id="PF20399">
    <property type="entry name" value="PH_20"/>
    <property type="match status" value="1"/>
</dbReference>
<dbReference type="Gene3D" id="1.50.10.10">
    <property type="match status" value="1"/>
</dbReference>
<dbReference type="InterPro" id="IPR043453">
    <property type="entry name" value="Slm1_PH"/>
</dbReference>
<dbReference type="PROSITE" id="PS51257">
    <property type="entry name" value="PROKAR_LIPOPROTEIN"/>
    <property type="match status" value="1"/>
</dbReference>
<dbReference type="Pfam" id="PF17389">
    <property type="entry name" value="Bac_rhamnosid6H"/>
    <property type="match status" value="1"/>
</dbReference>
<feature type="compositionally biased region" description="Low complexity" evidence="1">
    <location>
        <begin position="1225"/>
        <end position="1245"/>
    </location>
</feature>
<dbReference type="SMART" id="SM00233">
    <property type="entry name" value="PH"/>
    <property type="match status" value="1"/>
</dbReference>
<dbReference type="Gene3D" id="2.60.420.10">
    <property type="entry name" value="Maltose phosphorylase, domain 3"/>
    <property type="match status" value="1"/>
</dbReference>
<dbReference type="CDD" id="cd13311">
    <property type="entry name" value="PH_Slm1"/>
    <property type="match status" value="1"/>
</dbReference>
<dbReference type="Pfam" id="PF20400">
    <property type="entry name" value="BAR_4"/>
    <property type="match status" value="1"/>
</dbReference>
<feature type="chain" id="PRO_5024345688" description="PH domain-containing protein" evidence="2">
    <location>
        <begin position="23"/>
        <end position="1295"/>
    </location>
</feature>
<dbReference type="GO" id="GO:0003824">
    <property type="term" value="F:catalytic activity"/>
    <property type="evidence" value="ECO:0007669"/>
    <property type="project" value="UniProtKB-ARBA"/>
</dbReference>
<keyword evidence="2" id="KW-0732">Signal</keyword>
<dbReference type="SUPFAM" id="SSF50729">
    <property type="entry name" value="PH domain-like"/>
    <property type="match status" value="1"/>
</dbReference>
<feature type="compositionally biased region" description="Polar residues" evidence="1">
    <location>
        <begin position="1259"/>
        <end position="1279"/>
    </location>
</feature>
<dbReference type="InterPro" id="IPR012341">
    <property type="entry name" value="6hp_glycosidase-like_sf"/>
</dbReference>
<dbReference type="InterPro" id="IPR008928">
    <property type="entry name" value="6-hairpin_glycosidase_sf"/>
</dbReference>
<dbReference type="EMBL" id="VICG01000013">
    <property type="protein sequence ID" value="KAA8565939.1"/>
    <property type="molecule type" value="Genomic_DNA"/>
</dbReference>
<dbReference type="PANTHER" id="PTHR34987:SF5">
    <property type="entry name" value="ALPHA-RHAMNOSIDASE"/>
    <property type="match status" value="1"/>
</dbReference>
<dbReference type="PROSITE" id="PS50003">
    <property type="entry name" value="PH_DOMAIN"/>
    <property type="match status" value="1"/>
</dbReference>
<evidence type="ECO:0000256" key="2">
    <source>
        <dbReference type="SAM" id="SignalP"/>
    </source>
</evidence>
<evidence type="ECO:0000256" key="1">
    <source>
        <dbReference type="SAM" id="MobiDB-lite"/>
    </source>
</evidence>